<dbReference type="Pfam" id="PF01464">
    <property type="entry name" value="SLT"/>
    <property type="match status" value="1"/>
</dbReference>
<dbReference type="EMBL" id="VJSY01000025">
    <property type="protein sequence ID" value="MDR8755074.1"/>
    <property type="molecule type" value="Genomic_DNA"/>
</dbReference>
<proteinExistence type="predicted"/>
<comment type="caution">
    <text evidence="3">The sequence shown here is derived from an EMBL/GenBank/DDBJ whole genome shotgun (WGS) entry which is preliminary data.</text>
</comment>
<dbReference type="Gene3D" id="1.10.530.10">
    <property type="match status" value="1"/>
</dbReference>
<organism evidence="3 4">
    <name type="scientific">Burkholderia pseudomultivorans</name>
    <dbReference type="NCBI Taxonomy" id="1207504"/>
    <lineage>
        <taxon>Bacteria</taxon>
        <taxon>Pseudomonadati</taxon>
        <taxon>Pseudomonadota</taxon>
        <taxon>Betaproteobacteria</taxon>
        <taxon>Burkholderiales</taxon>
        <taxon>Burkholderiaceae</taxon>
        <taxon>Burkholderia</taxon>
        <taxon>Burkholderia cepacia complex</taxon>
    </lineage>
</organism>
<dbReference type="RefSeq" id="WP_175896930.1">
    <property type="nucleotide sequence ID" value="NZ_CADFDQ010000027.1"/>
</dbReference>
<evidence type="ECO:0000313" key="4">
    <source>
        <dbReference type="Proteomes" id="UP001248067"/>
    </source>
</evidence>
<dbReference type="CDD" id="cd16892">
    <property type="entry name" value="LT_VirB1-like"/>
    <property type="match status" value="1"/>
</dbReference>
<gene>
    <name evidence="3" type="primary">virB1_2</name>
    <name evidence="3" type="ORF">FEQ00_03503</name>
</gene>
<accession>A0ABU2E606</accession>
<dbReference type="SUPFAM" id="SSF53955">
    <property type="entry name" value="Lysozyme-like"/>
    <property type="match status" value="1"/>
</dbReference>
<keyword evidence="4" id="KW-1185">Reference proteome</keyword>
<feature type="region of interest" description="Disordered" evidence="1">
    <location>
        <begin position="186"/>
        <end position="236"/>
    </location>
</feature>
<evidence type="ECO:0000256" key="1">
    <source>
        <dbReference type="SAM" id="MobiDB-lite"/>
    </source>
</evidence>
<name>A0ABU2E606_9BURK</name>
<reference evidence="3 4" key="1">
    <citation type="submission" date="2019-06" db="EMBL/GenBank/DDBJ databases">
        <title>Evolution of Burkholderia multivorans in the lungs of Cystic Fibrosis patients.</title>
        <authorList>
            <person name="Moreira L.M."/>
        </authorList>
    </citation>
    <scope>NUCLEOTIDE SEQUENCE [LARGE SCALE GENOMIC DNA]</scope>
    <source>
        <strain evidence="3 4">VC13239</strain>
    </source>
</reference>
<dbReference type="InterPro" id="IPR008258">
    <property type="entry name" value="Transglycosylase_SLT_dom_1"/>
</dbReference>
<protein>
    <submittedName>
        <fullName evidence="3">Type IV secretion system protein virB1</fullName>
    </submittedName>
</protein>
<evidence type="ECO:0000259" key="2">
    <source>
        <dbReference type="Pfam" id="PF01464"/>
    </source>
</evidence>
<feature type="domain" description="Transglycosylase SLT" evidence="2">
    <location>
        <begin position="10"/>
        <end position="114"/>
    </location>
</feature>
<dbReference type="InterPro" id="IPR023346">
    <property type="entry name" value="Lysozyme-like_dom_sf"/>
</dbReference>
<evidence type="ECO:0000313" key="3">
    <source>
        <dbReference type="EMBL" id="MDR8755074.1"/>
    </source>
</evidence>
<dbReference type="Proteomes" id="UP001248067">
    <property type="component" value="Unassembled WGS sequence"/>
</dbReference>
<sequence>MIPLAAFMVLAQQCAPDVAPATMAAVVRVESDFNPYAIGVVHGRLQRQPASLAEAVATARALDAAGWNYSAGLAQVNRSNWPRFGLTADTVFDPCRNLAAGAAILQGCFERARRIHAQAQEALRSGLSCYASGDFSTGYLTGYVQRVVVHVAHVADTTRIVPVVPAIDPHADPHADPQAEPRTLAIPVEAVTSPVPPATGAPGARPDAASSRPGNGQGGRSDGQPEEAAQESAVVF</sequence>